<feature type="compositionally biased region" description="Basic and acidic residues" evidence="7">
    <location>
        <begin position="137"/>
        <end position="146"/>
    </location>
</feature>
<dbReference type="PROSITE" id="PS51362">
    <property type="entry name" value="TGF_BETA_2"/>
    <property type="match status" value="1"/>
</dbReference>
<dbReference type="SUPFAM" id="SSF57501">
    <property type="entry name" value="Cystine-knot cytokines"/>
    <property type="match status" value="1"/>
</dbReference>
<feature type="chain" id="PRO_5045270916" evidence="8">
    <location>
        <begin position="36"/>
        <end position="535"/>
    </location>
</feature>
<dbReference type="InterPro" id="IPR029034">
    <property type="entry name" value="Cystine-knot_cytokine"/>
</dbReference>
<evidence type="ECO:0000259" key="9">
    <source>
        <dbReference type="PROSITE" id="PS51362"/>
    </source>
</evidence>
<evidence type="ECO:0000313" key="10">
    <source>
        <dbReference type="Proteomes" id="UP000694888"/>
    </source>
</evidence>
<reference evidence="11" key="1">
    <citation type="submission" date="2025-08" db="UniProtKB">
        <authorList>
            <consortium name="RefSeq"/>
        </authorList>
    </citation>
    <scope>IDENTIFICATION</scope>
</reference>
<evidence type="ECO:0000256" key="2">
    <source>
        <dbReference type="ARBA" id="ARBA00006656"/>
    </source>
</evidence>
<dbReference type="InterPro" id="IPR001839">
    <property type="entry name" value="TGF-b_C"/>
</dbReference>
<keyword evidence="4 6" id="KW-0339">Growth factor</keyword>
<evidence type="ECO:0000313" key="11">
    <source>
        <dbReference type="RefSeq" id="XP_005107220.1"/>
    </source>
</evidence>
<feature type="region of interest" description="Disordered" evidence="7">
    <location>
        <begin position="309"/>
        <end position="339"/>
    </location>
</feature>
<evidence type="ECO:0000256" key="4">
    <source>
        <dbReference type="ARBA" id="ARBA00023030"/>
    </source>
</evidence>
<evidence type="ECO:0000256" key="1">
    <source>
        <dbReference type="ARBA" id="ARBA00004613"/>
    </source>
</evidence>
<evidence type="ECO:0000256" key="6">
    <source>
        <dbReference type="RuleBase" id="RU000354"/>
    </source>
</evidence>
<feature type="compositionally biased region" description="Polar residues" evidence="7">
    <location>
        <begin position="311"/>
        <end position="322"/>
    </location>
</feature>
<name>A0ABM0K2H7_APLCA</name>
<feature type="signal peptide" evidence="8">
    <location>
        <begin position="1"/>
        <end position="35"/>
    </location>
</feature>
<keyword evidence="10" id="KW-1185">Reference proteome</keyword>
<dbReference type="Gene3D" id="2.10.90.10">
    <property type="entry name" value="Cystine-knot cytokines"/>
    <property type="match status" value="1"/>
</dbReference>
<keyword evidence="5" id="KW-1015">Disulfide bond</keyword>
<evidence type="ECO:0000256" key="7">
    <source>
        <dbReference type="SAM" id="MobiDB-lite"/>
    </source>
</evidence>
<sequence length="535" mass="60114">MQSRLGRTSTKYFHLLSALLPCLLFLAPVCHVTHAKAIPAYPQLRTPVTNRSQNEVIKSNLSPGSESDYIVWSPDYESLVEAFKAKILSKLGFGNSYLKNSGISKMHKMSTGAKREKIKEFMRRLRQKQGESVGTESEVKPADEQEKKTMKTTLYYSKDPSTQISLSSSSEIAPLRILTFQTNLKHPAKPFHELFITSATLHIRLRQRKWRLQQHGQTSLTSQLRVNIYWLNNSESGIRAVEGDPGTLLKSFIFQDTNEQNVSLDVTSLLSLSIPDFEGNHRTTNIGLTIQEVNTAPHGSSETVDMFAEHSSGNHQQTPRAASSSDNESKFSNSEKDTMNSDKACVFQHLIPGHETPSPGPVSQEIFWTQMSKTLIPGRSDQQQQQPQRKQQYDLGQQSHRIDVDASLEVTHGFRDLRQPSRERRSAPSDECSDKLCCRHTIYISFTDIGWDDWVVSPEGFHAFFCQGDCPAKYKPATTFSQIKGDLHANNPGFIPAPVCAATGYNPLALLYKNPDDELESSEQEDMIVTGCRCR</sequence>
<dbReference type="InterPro" id="IPR015615">
    <property type="entry name" value="TGF-beta-rel"/>
</dbReference>
<dbReference type="CDD" id="cd19376">
    <property type="entry name" value="TGF_beta_GDF15"/>
    <property type="match status" value="1"/>
</dbReference>
<keyword evidence="8" id="KW-0732">Signal</keyword>
<feature type="compositionally biased region" description="Basic and acidic residues" evidence="7">
    <location>
        <begin position="327"/>
        <end position="339"/>
    </location>
</feature>
<feature type="region of interest" description="Disordered" evidence="7">
    <location>
        <begin position="127"/>
        <end position="146"/>
    </location>
</feature>
<dbReference type="Proteomes" id="UP000694888">
    <property type="component" value="Unplaced"/>
</dbReference>
<dbReference type="PANTHER" id="PTHR11848">
    <property type="entry name" value="TGF-BETA FAMILY"/>
    <property type="match status" value="1"/>
</dbReference>
<feature type="region of interest" description="Disordered" evidence="7">
    <location>
        <begin position="377"/>
        <end position="399"/>
    </location>
</feature>
<gene>
    <name evidence="11" type="primary">LOC101856459</name>
</gene>
<comment type="subcellular location">
    <subcellularLocation>
        <location evidence="1">Secreted</location>
    </subcellularLocation>
</comment>
<dbReference type="PROSITE" id="PS00250">
    <property type="entry name" value="TGF_BETA_1"/>
    <property type="match status" value="1"/>
</dbReference>
<dbReference type="PANTHER" id="PTHR11848:SF78">
    <property type="entry name" value="GROWTH_DIFFERENTIATION FACTOR 15"/>
    <property type="match status" value="1"/>
</dbReference>
<evidence type="ECO:0000256" key="8">
    <source>
        <dbReference type="SAM" id="SignalP"/>
    </source>
</evidence>
<comment type="similarity">
    <text evidence="2 6">Belongs to the TGF-beta family.</text>
</comment>
<feature type="domain" description="TGF-beta family profile" evidence="9">
    <location>
        <begin position="422"/>
        <end position="535"/>
    </location>
</feature>
<protein>
    <submittedName>
        <fullName evidence="11">Uncharacterized protein LOC101856459</fullName>
    </submittedName>
</protein>
<dbReference type="Pfam" id="PF00019">
    <property type="entry name" value="TGF_beta"/>
    <property type="match status" value="1"/>
</dbReference>
<dbReference type="RefSeq" id="XP_005107220.1">
    <property type="nucleotide sequence ID" value="XM_005107163.2"/>
</dbReference>
<evidence type="ECO:0000256" key="3">
    <source>
        <dbReference type="ARBA" id="ARBA00022525"/>
    </source>
</evidence>
<evidence type="ECO:0000256" key="5">
    <source>
        <dbReference type="ARBA" id="ARBA00023157"/>
    </source>
</evidence>
<dbReference type="InterPro" id="IPR017948">
    <property type="entry name" value="TGFb_CS"/>
</dbReference>
<dbReference type="SMART" id="SM00204">
    <property type="entry name" value="TGFB"/>
    <property type="match status" value="1"/>
</dbReference>
<organism evidence="10 11">
    <name type="scientific">Aplysia californica</name>
    <name type="common">California sea hare</name>
    <dbReference type="NCBI Taxonomy" id="6500"/>
    <lineage>
        <taxon>Eukaryota</taxon>
        <taxon>Metazoa</taxon>
        <taxon>Spiralia</taxon>
        <taxon>Lophotrochozoa</taxon>
        <taxon>Mollusca</taxon>
        <taxon>Gastropoda</taxon>
        <taxon>Heterobranchia</taxon>
        <taxon>Euthyneura</taxon>
        <taxon>Tectipleura</taxon>
        <taxon>Aplysiida</taxon>
        <taxon>Aplysioidea</taxon>
        <taxon>Aplysiidae</taxon>
        <taxon>Aplysia</taxon>
    </lineage>
</organism>
<dbReference type="GeneID" id="101856459"/>
<proteinExistence type="inferred from homology"/>
<accession>A0ABM0K2H7</accession>
<keyword evidence="3" id="KW-0964">Secreted</keyword>